<protein>
    <recommendedName>
        <fullName evidence="5">Transmembrane protein</fullName>
    </recommendedName>
</protein>
<keyword evidence="2" id="KW-1133">Transmembrane helix</keyword>
<dbReference type="RefSeq" id="XP_028467378.1">
    <property type="nucleotide sequence ID" value="XM_028606720.1"/>
</dbReference>
<keyword evidence="2" id="KW-0472">Membrane</keyword>
<evidence type="ECO:0000256" key="2">
    <source>
        <dbReference type="SAM" id="Phobius"/>
    </source>
</evidence>
<feature type="transmembrane region" description="Helical" evidence="2">
    <location>
        <begin position="103"/>
        <end position="123"/>
    </location>
</feature>
<name>A0A3N2PYL3_SODAK</name>
<feature type="region of interest" description="Disordered" evidence="1">
    <location>
        <begin position="1"/>
        <end position="28"/>
    </location>
</feature>
<gene>
    <name evidence="3" type="ORF">SODALDRAFT_133095</name>
</gene>
<evidence type="ECO:0008006" key="5">
    <source>
        <dbReference type="Google" id="ProtNLM"/>
    </source>
</evidence>
<keyword evidence="2" id="KW-0812">Transmembrane</keyword>
<dbReference type="GeneID" id="39575198"/>
<organism evidence="3 4">
    <name type="scientific">Sodiomyces alkalinus (strain CBS 110278 / VKM F-3762 / F11)</name>
    <name type="common">Alkaliphilic filamentous fungus</name>
    <dbReference type="NCBI Taxonomy" id="1314773"/>
    <lineage>
        <taxon>Eukaryota</taxon>
        <taxon>Fungi</taxon>
        <taxon>Dikarya</taxon>
        <taxon>Ascomycota</taxon>
        <taxon>Pezizomycotina</taxon>
        <taxon>Sordariomycetes</taxon>
        <taxon>Hypocreomycetidae</taxon>
        <taxon>Glomerellales</taxon>
        <taxon>Plectosphaerellaceae</taxon>
        <taxon>Sodiomyces</taxon>
    </lineage>
</organism>
<sequence length="153" mass="17778">MKMSRFPSRGGRRRGLYTQIHRPRSPDHHRRMFTTQGVLRARVTFKNHPTLVHRLVLTPRLCDIARDLCLPCRIHSARPSSVGGENRRGADSCKRSRTGRCGWAGLFSFLFFVSFLFFSFLFFPRGPRVPPQAWSLRTSYELSSFVLHKDELN</sequence>
<dbReference type="EMBL" id="ML119053">
    <property type="protein sequence ID" value="ROT39572.1"/>
    <property type="molecule type" value="Genomic_DNA"/>
</dbReference>
<proteinExistence type="predicted"/>
<evidence type="ECO:0000313" key="4">
    <source>
        <dbReference type="Proteomes" id="UP000272025"/>
    </source>
</evidence>
<keyword evidence="4" id="KW-1185">Reference proteome</keyword>
<reference evidence="3 4" key="1">
    <citation type="journal article" date="2018" name="Mol. Ecol.">
        <title>The obligate alkalophilic soda-lake fungus Sodiomyces alkalinus has shifted to a protein diet.</title>
        <authorList>
            <person name="Grum-Grzhimaylo A.A."/>
            <person name="Falkoski D.L."/>
            <person name="van den Heuvel J."/>
            <person name="Valero-Jimenez C.A."/>
            <person name="Min B."/>
            <person name="Choi I.G."/>
            <person name="Lipzen A."/>
            <person name="Daum C.G."/>
            <person name="Aanen D.K."/>
            <person name="Tsang A."/>
            <person name="Henrissat B."/>
            <person name="Bilanenko E.N."/>
            <person name="de Vries R.P."/>
            <person name="van Kan J.A.L."/>
            <person name="Grigoriev I.V."/>
            <person name="Debets A.J.M."/>
        </authorList>
    </citation>
    <scope>NUCLEOTIDE SEQUENCE [LARGE SCALE GENOMIC DNA]</scope>
    <source>
        <strain evidence="3 4">F11</strain>
    </source>
</reference>
<feature type="compositionally biased region" description="Basic residues" evidence="1">
    <location>
        <begin position="10"/>
        <end position="28"/>
    </location>
</feature>
<evidence type="ECO:0000256" key="1">
    <source>
        <dbReference type="SAM" id="MobiDB-lite"/>
    </source>
</evidence>
<dbReference type="Proteomes" id="UP000272025">
    <property type="component" value="Unassembled WGS sequence"/>
</dbReference>
<evidence type="ECO:0000313" key="3">
    <source>
        <dbReference type="EMBL" id="ROT39572.1"/>
    </source>
</evidence>
<dbReference type="AlphaFoldDB" id="A0A3N2PYL3"/>
<accession>A0A3N2PYL3</accession>